<keyword evidence="2" id="KW-0687">Ribonucleoprotein</keyword>
<protein>
    <recommendedName>
        <fullName evidence="1">40S ribosomal protein S2</fullName>
    </recommendedName>
</protein>
<evidence type="ECO:0000313" key="5">
    <source>
        <dbReference type="Proteomes" id="UP000823872"/>
    </source>
</evidence>
<dbReference type="GeneTree" id="ENSGT00940000153095"/>
<dbReference type="PANTHER" id="PTHR13718">
    <property type="entry name" value="RIBOSOMAL S SUBUNIT"/>
    <property type="match status" value="1"/>
</dbReference>
<reference evidence="4 5" key="1">
    <citation type="submission" date="2021-02" db="EMBL/GenBank/DDBJ databases">
        <title>Safari Cat Assemblies.</title>
        <authorList>
            <person name="Bredemeyer K.R."/>
            <person name="Murphy W.J."/>
        </authorList>
    </citation>
    <scope>NUCLEOTIDE SEQUENCE [LARGE SCALE GENOMIC DNA]</scope>
</reference>
<keyword evidence="2" id="KW-0689">Ribosomal protein</keyword>
<proteinExistence type="predicted"/>
<evidence type="ECO:0000256" key="2">
    <source>
        <dbReference type="PROSITE-ProRule" id="PRU00268"/>
    </source>
</evidence>
<dbReference type="Ensembl" id="ENSFCTT00005041890.1">
    <property type="protein sequence ID" value="ENSFCTP00005029754.1"/>
    <property type="gene ID" value="ENSFCTG00005014688.1"/>
</dbReference>
<dbReference type="Gene3D" id="3.30.160.20">
    <property type="match status" value="1"/>
</dbReference>
<dbReference type="PROSITE" id="PS50881">
    <property type="entry name" value="S5_DSRBD"/>
    <property type="match status" value="1"/>
</dbReference>
<accession>A0ABI7Y4I4</accession>
<name>A0ABI7Y4I4_FELCA</name>
<reference evidence="4" key="3">
    <citation type="submission" date="2025-09" db="UniProtKB">
        <authorList>
            <consortium name="Ensembl"/>
        </authorList>
    </citation>
    <scope>IDENTIFICATION</scope>
    <source>
        <strain evidence="4">breed Abyssinian</strain>
    </source>
</reference>
<dbReference type="InterPro" id="IPR000851">
    <property type="entry name" value="Ribosomal_uS5"/>
</dbReference>
<dbReference type="Proteomes" id="UP000823872">
    <property type="component" value="Chromosome F2"/>
</dbReference>
<keyword evidence="5" id="KW-1185">Reference proteome</keyword>
<evidence type="ECO:0000259" key="3">
    <source>
        <dbReference type="PROSITE" id="PS50881"/>
    </source>
</evidence>
<evidence type="ECO:0000313" key="4">
    <source>
        <dbReference type="Ensembl" id="ENSFCTP00005029754.1"/>
    </source>
</evidence>
<dbReference type="SUPFAM" id="SSF54768">
    <property type="entry name" value="dsRNA-binding domain-like"/>
    <property type="match status" value="1"/>
</dbReference>
<reference evidence="4" key="2">
    <citation type="submission" date="2025-08" db="UniProtKB">
        <authorList>
            <consortium name="Ensembl"/>
        </authorList>
    </citation>
    <scope>IDENTIFICATION</scope>
    <source>
        <strain evidence="4">breed Abyssinian</strain>
    </source>
</reference>
<evidence type="ECO:0000256" key="1">
    <source>
        <dbReference type="ARBA" id="ARBA00035407"/>
    </source>
</evidence>
<dbReference type="PANTHER" id="PTHR13718:SF4">
    <property type="entry name" value="40S RIBOSOMAL PROTEIN S2"/>
    <property type="match status" value="1"/>
</dbReference>
<sequence>KWQMALVLVRPGGPGGPGMGGHGGFHRGLGSSIQGWGQGACGGKAEDKKWIPITKLGCLVKDMKIMSLVEISLFSLPIKESEIIDFFFVLGASLKDEVLKIMTVQKQTLARQWTRFKVFVASRDYNGHAVLGIKCSMVATAIHGAIVLARFSIVPVRRGYWRTRSTSPTPCHLFLMPFPRPTAHF</sequence>
<dbReference type="InterPro" id="IPR013810">
    <property type="entry name" value="Ribosomal_uS5_N"/>
</dbReference>
<organism evidence="4 5">
    <name type="scientific">Felis catus</name>
    <name type="common">Cat</name>
    <name type="synonym">Felis silvestris catus</name>
    <dbReference type="NCBI Taxonomy" id="9685"/>
    <lineage>
        <taxon>Eukaryota</taxon>
        <taxon>Metazoa</taxon>
        <taxon>Chordata</taxon>
        <taxon>Craniata</taxon>
        <taxon>Vertebrata</taxon>
        <taxon>Euteleostomi</taxon>
        <taxon>Mammalia</taxon>
        <taxon>Eutheria</taxon>
        <taxon>Laurasiatheria</taxon>
        <taxon>Carnivora</taxon>
        <taxon>Feliformia</taxon>
        <taxon>Felidae</taxon>
        <taxon>Felinae</taxon>
        <taxon>Felis</taxon>
    </lineage>
</organism>
<dbReference type="Pfam" id="PF00333">
    <property type="entry name" value="Ribosomal_S5"/>
    <property type="match status" value="1"/>
</dbReference>
<feature type="domain" description="S5 DRBM" evidence="3">
    <location>
        <begin position="94"/>
        <end position="156"/>
    </location>
</feature>